<gene>
    <name evidence="2" type="ORF">QQZ08_008308</name>
</gene>
<evidence type="ECO:0000313" key="3">
    <source>
        <dbReference type="Proteomes" id="UP001498421"/>
    </source>
</evidence>
<dbReference type="InterPro" id="IPR016181">
    <property type="entry name" value="Acyl_CoA_acyltransferase"/>
</dbReference>
<comment type="caution">
    <text evidence="2">The sequence shown here is derived from an EMBL/GenBank/DDBJ whole genome shotgun (WGS) entry which is preliminary data.</text>
</comment>
<dbReference type="PANTHER" id="PTHR43792">
    <property type="entry name" value="GNAT FAMILY, PUTATIVE (AFU_ORTHOLOGUE AFUA_3G00765)-RELATED-RELATED"/>
    <property type="match status" value="1"/>
</dbReference>
<dbReference type="InterPro" id="IPR051531">
    <property type="entry name" value="N-acetyltransferase"/>
</dbReference>
<dbReference type="EMBL" id="JAZAVK010000086">
    <property type="protein sequence ID" value="KAK7425032.1"/>
    <property type="molecule type" value="Genomic_DNA"/>
</dbReference>
<accession>A0ABR1HVP9</accession>
<dbReference type="Proteomes" id="UP001498421">
    <property type="component" value="Unassembled WGS sequence"/>
</dbReference>
<evidence type="ECO:0000259" key="1">
    <source>
        <dbReference type="Pfam" id="PF13302"/>
    </source>
</evidence>
<reference evidence="2 3" key="1">
    <citation type="journal article" date="2025" name="Microbiol. Resour. Announc.">
        <title>Draft genome sequences for Neonectria magnoliae and Neonectria punicea, canker pathogens of Liriodendron tulipifera and Acer saccharum in West Virginia.</title>
        <authorList>
            <person name="Petronek H.M."/>
            <person name="Kasson M.T."/>
            <person name="Metheny A.M."/>
            <person name="Stauder C.M."/>
            <person name="Lovett B."/>
            <person name="Lynch S.C."/>
            <person name="Garnas J.R."/>
            <person name="Kasson L.R."/>
            <person name="Stajich J.E."/>
        </authorList>
    </citation>
    <scope>NUCLEOTIDE SEQUENCE [LARGE SCALE GENOMIC DNA]</scope>
    <source>
        <strain evidence="2 3">NRRL 64651</strain>
    </source>
</reference>
<organism evidence="2 3">
    <name type="scientific">Neonectria magnoliae</name>
    <dbReference type="NCBI Taxonomy" id="2732573"/>
    <lineage>
        <taxon>Eukaryota</taxon>
        <taxon>Fungi</taxon>
        <taxon>Dikarya</taxon>
        <taxon>Ascomycota</taxon>
        <taxon>Pezizomycotina</taxon>
        <taxon>Sordariomycetes</taxon>
        <taxon>Hypocreomycetidae</taxon>
        <taxon>Hypocreales</taxon>
        <taxon>Nectriaceae</taxon>
        <taxon>Neonectria</taxon>
    </lineage>
</organism>
<dbReference type="SUPFAM" id="SSF55729">
    <property type="entry name" value="Acyl-CoA N-acyltransferases (Nat)"/>
    <property type="match status" value="1"/>
</dbReference>
<name>A0ABR1HVP9_9HYPO</name>
<dbReference type="PANTHER" id="PTHR43792:SF1">
    <property type="entry name" value="N-ACETYLTRANSFERASE DOMAIN-CONTAINING PROTEIN"/>
    <property type="match status" value="1"/>
</dbReference>
<protein>
    <recommendedName>
        <fullName evidence="1">N-acetyltransferase domain-containing protein</fullName>
    </recommendedName>
</protein>
<dbReference type="InterPro" id="IPR000182">
    <property type="entry name" value="GNAT_dom"/>
</dbReference>
<evidence type="ECO:0000313" key="2">
    <source>
        <dbReference type="EMBL" id="KAK7425032.1"/>
    </source>
</evidence>
<proteinExistence type="predicted"/>
<feature type="domain" description="N-acetyltransferase" evidence="1">
    <location>
        <begin position="33"/>
        <end position="191"/>
    </location>
</feature>
<dbReference type="Gene3D" id="3.40.630.30">
    <property type="match status" value="1"/>
</dbReference>
<dbReference type="Pfam" id="PF13302">
    <property type="entry name" value="Acetyltransf_3"/>
    <property type="match status" value="1"/>
</dbReference>
<sequence length="223" mass="25214">MEATPLKWVTVKTTLPKFPLPPNNQRQSWRTDRLTMRPMTEDDLGGLQRLRSQPEVMVRSIQGRPDNTIEETKKSLALRLAPQDVERYEWAICLTETGEMIGLGGNGTRAGEQGWPVMGYSLVKEHWGKGYATEFLKGFLGVWWALPREEVEVKVDKKIVGGNDHVKAECISATTEPDNPASQNVMRKAGLELASVWEEPDLRFEDQMITLCGFVARRGEMVQ</sequence>
<keyword evidence="3" id="KW-1185">Reference proteome</keyword>